<protein>
    <submittedName>
        <fullName evidence="2">Uncharacterized protein</fullName>
    </submittedName>
</protein>
<comment type="caution">
    <text evidence="2">The sequence shown here is derived from an EMBL/GenBank/DDBJ whole genome shotgun (WGS) entry which is preliminary data.</text>
</comment>
<sequence>MKKNFILSLFIGTLSFASYGSDMIDSMVEFTVNQMKRDGEFSNLANVSGLSEQRLEKAFRQSLSTCLNQEPKDDDNFIEHCINEQLSQSLSVTTTQLDRWIAQLDQTLTPLEQLEREIAMLEDQIYLIESKDELTKAEEDHLAMLNNDRLKLLAQQVKLQVKEADQMMADIQKISSQSK</sequence>
<dbReference type="EMBL" id="LDOU01000002">
    <property type="protein sequence ID" value="KLV11523.1"/>
    <property type="molecule type" value="Genomic_DNA"/>
</dbReference>
<dbReference type="AlphaFoldDB" id="A0A0J1HIS7"/>
<dbReference type="OrthoDB" id="9926560at2"/>
<dbReference type="Proteomes" id="UP000035909">
    <property type="component" value="Unassembled WGS sequence"/>
</dbReference>
<keyword evidence="1" id="KW-0175">Coiled coil</keyword>
<proteinExistence type="predicted"/>
<accession>A0A0J1HIS7</accession>
<dbReference type="RefSeq" id="WP_047883482.1">
    <property type="nucleotide sequence ID" value="NZ_CP071325.1"/>
</dbReference>
<evidence type="ECO:0000256" key="1">
    <source>
        <dbReference type="SAM" id="Coils"/>
    </source>
</evidence>
<keyword evidence="3" id="KW-1185">Reference proteome</keyword>
<reference evidence="2 3" key="1">
    <citation type="submission" date="2015-05" db="EMBL/GenBank/DDBJ databases">
        <title>Photobacterium galathea sp. nov.</title>
        <authorList>
            <person name="Machado H."/>
            <person name="Gram L."/>
        </authorList>
    </citation>
    <scope>NUCLEOTIDE SEQUENCE [LARGE SCALE GENOMIC DNA]</scope>
    <source>
        <strain evidence="2 3">DSM 22954</strain>
    </source>
</reference>
<evidence type="ECO:0000313" key="3">
    <source>
        <dbReference type="Proteomes" id="UP000035909"/>
    </source>
</evidence>
<name>A0A0J1HIS7_9GAMM</name>
<feature type="coiled-coil region" evidence="1">
    <location>
        <begin position="104"/>
        <end position="167"/>
    </location>
</feature>
<evidence type="ECO:0000313" key="2">
    <source>
        <dbReference type="EMBL" id="KLV11523.1"/>
    </source>
</evidence>
<dbReference type="PATRIC" id="fig|320778.3.peg.416"/>
<organism evidence="2 3">
    <name type="scientific">Photobacterium ganghwense</name>
    <dbReference type="NCBI Taxonomy" id="320778"/>
    <lineage>
        <taxon>Bacteria</taxon>
        <taxon>Pseudomonadati</taxon>
        <taxon>Pseudomonadota</taxon>
        <taxon>Gammaproteobacteria</taxon>
        <taxon>Vibrionales</taxon>
        <taxon>Vibrionaceae</taxon>
        <taxon>Photobacterium</taxon>
    </lineage>
</organism>
<gene>
    <name evidence="2" type="ORF">ABT57_01960</name>
</gene>